<evidence type="ECO:0000313" key="1">
    <source>
        <dbReference type="EMBL" id="CAD8129102.1"/>
    </source>
</evidence>
<sequence length="159" mass="18827">MIKKGKIIMEFKKQVKEIHEVNQLDGDELSEPVKQVFAEIFRDGKMSKEDCTRFVTGCTVNPCSIDDANIQRTFEYYDKHKDSILTLNDFFDFYTDSARTKISTVWLNLQTLHYRNDLIRGNRVQFPQVNAQLLPRVQILQNQIYLDLLFEQLLQKFKQ</sequence>
<evidence type="ECO:0008006" key="3">
    <source>
        <dbReference type="Google" id="ProtNLM"/>
    </source>
</evidence>
<dbReference type="Proteomes" id="UP000692954">
    <property type="component" value="Unassembled WGS sequence"/>
</dbReference>
<reference evidence="1" key="1">
    <citation type="submission" date="2021-01" db="EMBL/GenBank/DDBJ databases">
        <authorList>
            <consortium name="Genoscope - CEA"/>
            <person name="William W."/>
        </authorList>
    </citation>
    <scope>NUCLEOTIDE SEQUENCE</scope>
</reference>
<evidence type="ECO:0000313" key="2">
    <source>
        <dbReference type="Proteomes" id="UP000692954"/>
    </source>
</evidence>
<keyword evidence="2" id="KW-1185">Reference proteome</keyword>
<comment type="caution">
    <text evidence="1">The sequence shown here is derived from an EMBL/GenBank/DDBJ whole genome shotgun (WGS) entry which is preliminary data.</text>
</comment>
<accession>A0A8S1RP40</accession>
<gene>
    <name evidence="1" type="ORF">PSON_ATCC_30995.1.T2070023</name>
</gene>
<proteinExistence type="predicted"/>
<name>A0A8S1RP40_9CILI</name>
<protein>
    <recommendedName>
        <fullName evidence="3">EF-hand domain-containing protein</fullName>
    </recommendedName>
</protein>
<organism evidence="1 2">
    <name type="scientific">Paramecium sonneborni</name>
    <dbReference type="NCBI Taxonomy" id="65129"/>
    <lineage>
        <taxon>Eukaryota</taxon>
        <taxon>Sar</taxon>
        <taxon>Alveolata</taxon>
        <taxon>Ciliophora</taxon>
        <taxon>Intramacronucleata</taxon>
        <taxon>Oligohymenophorea</taxon>
        <taxon>Peniculida</taxon>
        <taxon>Parameciidae</taxon>
        <taxon>Paramecium</taxon>
    </lineage>
</organism>
<dbReference type="EMBL" id="CAJJDN010000207">
    <property type="protein sequence ID" value="CAD8129102.1"/>
    <property type="molecule type" value="Genomic_DNA"/>
</dbReference>
<dbReference type="AlphaFoldDB" id="A0A8S1RP40"/>